<dbReference type="Pfam" id="PF00662">
    <property type="entry name" value="Proton_antipo_N"/>
    <property type="match status" value="1"/>
</dbReference>
<reference evidence="12 13" key="1">
    <citation type="submission" date="2024-10" db="EMBL/GenBank/DDBJ databases">
        <authorList>
            <person name="Yang X.-N."/>
        </authorList>
    </citation>
    <scope>NUCLEOTIDE SEQUENCE [LARGE SCALE GENOMIC DNA]</scope>
    <source>
        <strain evidence="12 13">CAU 1059</strain>
    </source>
</reference>
<keyword evidence="3 8" id="KW-0813">Transport</keyword>
<keyword evidence="5 8" id="KW-0812">Transmembrane</keyword>
<dbReference type="InterPro" id="IPR001750">
    <property type="entry name" value="ND/Mrp_TM"/>
</dbReference>
<comment type="function">
    <text evidence="8">Part of an energy-coupled inorganic carbon pump.</text>
</comment>
<keyword evidence="4 8" id="KW-1003">Cell membrane</keyword>
<evidence type="ECO:0000313" key="12">
    <source>
        <dbReference type="EMBL" id="MFH0252368.1"/>
    </source>
</evidence>
<organism evidence="12 13">
    <name type="scientific">Roseovarius aquimarinus</name>
    <dbReference type="NCBI Taxonomy" id="1229156"/>
    <lineage>
        <taxon>Bacteria</taxon>
        <taxon>Pseudomonadati</taxon>
        <taxon>Pseudomonadota</taxon>
        <taxon>Alphaproteobacteria</taxon>
        <taxon>Rhodobacterales</taxon>
        <taxon>Roseobacteraceae</taxon>
        <taxon>Roseovarius</taxon>
    </lineage>
</organism>
<feature type="transmembrane region" description="Helical" evidence="8">
    <location>
        <begin position="242"/>
        <end position="261"/>
    </location>
</feature>
<sequence>MLIHALPLLAPALLIAAAIYLHRGPADDPARAARLAEGASLGAALIALASLGLLIAKGAGDSVNFGLFGAGVSARLDAVSITMLLLVSFIGWIVVRYSRTYLDGEARQTHFTIWLLGTLAAVLVLVQSGNLVQFVLAWIATSLCLHKLLLFYPERVAAQRAARKKFITARTGDAALLIAAILLIFAYGTPRISEILEAARLGEGGTPAALAAAFLALAAILKSAQFPTHGWLTEVMEAPTPVSALLHAGVVNAGGFLLIRFADVMLLSPLTLAGLVLIGGFTALFGGLVMLTQPTVKASLAWSTVGQMGFMILQCGLALFPLALLHIVAHSLYKAHAFLSSGGAVTLVASIRRPGPVAVPSLANVGRAFALAIAIYACVYLASGALLGFGAKSPQAVALGAILIFGVAYLLAQGLADAAPRALTQRTALLSGIAAVSYVALQRLAEWATWGTLPLTPPPGDLEWALILLALLSFGLVALAQATLPLWSHHPAAQGLRIHLSNGLYINAVEDRLLRGWAWRGTPSTSMTPTTTGEGAKA</sequence>
<evidence type="ECO:0000313" key="13">
    <source>
        <dbReference type="Proteomes" id="UP001607157"/>
    </source>
</evidence>
<dbReference type="PANTHER" id="PTHR42829:SF1">
    <property type="entry name" value="INORGANIC CARBON TRANSPORTER SUBUNIT DABB-RELATED"/>
    <property type="match status" value="1"/>
</dbReference>
<feature type="transmembrane region" description="Helical" evidence="8">
    <location>
        <begin position="109"/>
        <end position="126"/>
    </location>
</feature>
<protein>
    <recommendedName>
        <fullName evidence="8">Probable inorganic carbon transporter subunit DabB</fullName>
    </recommendedName>
</protein>
<evidence type="ECO:0000256" key="1">
    <source>
        <dbReference type="ARBA" id="ARBA00002378"/>
    </source>
</evidence>
<dbReference type="RefSeq" id="WP_377169759.1">
    <property type="nucleotide sequence ID" value="NZ_JBHTJC010000001.1"/>
</dbReference>
<evidence type="ECO:0000256" key="7">
    <source>
        <dbReference type="ARBA" id="ARBA00023136"/>
    </source>
</evidence>
<comment type="similarity">
    <text evidence="8">Belongs to the inorganic carbon transporter (TC 9.A.2) DabB family.</text>
</comment>
<feature type="domain" description="NADH:quinone oxidoreductase/Mrp antiporter transmembrane" evidence="10">
    <location>
        <begin position="128"/>
        <end position="392"/>
    </location>
</feature>
<comment type="subunit">
    <text evidence="8">Forms a complex with DabA.</text>
</comment>
<feature type="transmembrane region" description="Helical" evidence="8">
    <location>
        <begin position="365"/>
        <end position="390"/>
    </location>
</feature>
<comment type="function">
    <text evidence="1">NDH-1 shuttles electrons from NADH, via FMN and iron-sulfur (Fe-S) centers, to quinones in the respiratory chain. The immediate electron acceptor for the enzyme in this species is believed to be ubiquinone. Couples the redox reaction to proton translocation (for every two electrons transferred, four hydrogen ions are translocated across the cytoplasmic membrane), and thus conserves the redox energy in a proton gradient.</text>
</comment>
<dbReference type="InterPro" id="IPR003945">
    <property type="entry name" value="NU5C-like"/>
</dbReference>
<dbReference type="PRINTS" id="PR01434">
    <property type="entry name" value="NADHDHGNASE5"/>
</dbReference>
<feature type="transmembrane region" description="Helical" evidence="8">
    <location>
        <begin position="465"/>
        <end position="487"/>
    </location>
</feature>
<comment type="subcellular location">
    <subcellularLocation>
        <location evidence="8">Cell membrane</location>
        <topology evidence="8">Multi-pass membrane protein</topology>
    </subcellularLocation>
    <subcellularLocation>
        <location evidence="2">Endomembrane system</location>
        <topology evidence="2">Multi-pass membrane protein</topology>
    </subcellularLocation>
    <subcellularLocation>
        <location evidence="9">Membrane</location>
        <topology evidence="9">Multi-pass membrane protein</topology>
    </subcellularLocation>
</comment>
<keyword evidence="7 8" id="KW-0472">Membrane</keyword>
<feature type="transmembrane region" description="Helical" evidence="8">
    <location>
        <begin position="76"/>
        <end position="97"/>
    </location>
</feature>
<evidence type="ECO:0000256" key="8">
    <source>
        <dbReference type="HAMAP-Rule" id="MF_00862"/>
    </source>
</evidence>
<evidence type="ECO:0000256" key="6">
    <source>
        <dbReference type="ARBA" id="ARBA00022989"/>
    </source>
</evidence>
<evidence type="ECO:0000256" key="3">
    <source>
        <dbReference type="ARBA" id="ARBA00022448"/>
    </source>
</evidence>
<feature type="transmembrane region" description="Helical" evidence="8">
    <location>
        <begin position="396"/>
        <end position="416"/>
    </location>
</feature>
<keyword evidence="6 8" id="KW-1133">Transmembrane helix</keyword>
<evidence type="ECO:0000256" key="9">
    <source>
        <dbReference type="RuleBase" id="RU000320"/>
    </source>
</evidence>
<gene>
    <name evidence="8" type="primary">dabB</name>
    <name evidence="12" type="ORF">ACGRVM_00555</name>
</gene>
<feature type="transmembrane region" description="Helical" evidence="8">
    <location>
        <begin position="310"/>
        <end position="329"/>
    </location>
</feature>
<dbReference type="PANTHER" id="PTHR42829">
    <property type="entry name" value="NADH-UBIQUINONE OXIDOREDUCTASE CHAIN 5"/>
    <property type="match status" value="1"/>
</dbReference>
<feature type="transmembrane region" description="Helical" evidence="8">
    <location>
        <begin position="35"/>
        <end position="56"/>
    </location>
</feature>
<dbReference type="Proteomes" id="UP001607157">
    <property type="component" value="Unassembled WGS sequence"/>
</dbReference>
<feature type="domain" description="NADH-Ubiquinone oxidoreductase (complex I) chain 5 N-terminal" evidence="11">
    <location>
        <begin position="65"/>
        <end position="111"/>
    </location>
</feature>
<dbReference type="EMBL" id="JBIHMM010000001">
    <property type="protein sequence ID" value="MFH0252368.1"/>
    <property type="molecule type" value="Genomic_DNA"/>
</dbReference>
<evidence type="ECO:0000256" key="2">
    <source>
        <dbReference type="ARBA" id="ARBA00004127"/>
    </source>
</evidence>
<feature type="transmembrane region" description="Helical" evidence="8">
    <location>
        <begin position="267"/>
        <end position="289"/>
    </location>
</feature>
<feature type="transmembrane region" description="Helical" evidence="8">
    <location>
        <begin position="174"/>
        <end position="192"/>
    </location>
</feature>
<feature type="transmembrane region" description="Helical" evidence="8">
    <location>
        <begin position="428"/>
        <end position="445"/>
    </location>
</feature>
<feature type="transmembrane region" description="Helical" evidence="8">
    <location>
        <begin position="132"/>
        <end position="153"/>
    </location>
</feature>
<evidence type="ECO:0000259" key="11">
    <source>
        <dbReference type="Pfam" id="PF00662"/>
    </source>
</evidence>
<proteinExistence type="inferred from homology"/>
<evidence type="ECO:0000259" key="10">
    <source>
        <dbReference type="Pfam" id="PF00361"/>
    </source>
</evidence>
<dbReference type="InterPro" id="IPR001516">
    <property type="entry name" value="Proton_antipo_N"/>
</dbReference>
<evidence type="ECO:0000256" key="4">
    <source>
        <dbReference type="ARBA" id="ARBA00022475"/>
    </source>
</evidence>
<name>A0ABW7I2I1_9RHOB</name>
<feature type="transmembrane region" description="Helical" evidence="8">
    <location>
        <begin position="6"/>
        <end position="23"/>
    </location>
</feature>
<comment type="caution">
    <text evidence="12">The sequence shown here is derived from an EMBL/GenBank/DDBJ whole genome shotgun (WGS) entry which is preliminary data.</text>
</comment>
<evidence type="ECO:0000256" key="5">
    <source>
        <dbReference type="ARBA" id="ARBA00022692"/>
    </source>
</evidence>
<keyword evidence="13" id="KW-1185">Reference proteome</keyword>
<dbReference type="Pfam" id="PF00361">
    <property type="entry name" value="Proton_antipo_M"/>
    <property type="match status" value="1"/>
</dbReference>
<dbReference type="HAMAP" id="MF_00862">
    <property type="entry name" value="DabB"/>
    <property type="match status" value="1"/>
</dbReference>
<dbReference type="InterPro" id="IPR046396">
    <property type="entry name" value="Transporter_DabB"/>
</dbReference>
<accession>A0ABW7I2I1</accession>